<dbReference type="PANTHER" id="PTHR34772">
    <property type="entry name" value="RNA-BINDING PROTEIN HFQ"/>
    <property type="match status" value="1"/>
</dbReference>
<reference evidence="6 7" key="1">
    <citation type="submission" date="2023-03" db="EMBL/GenBank/DDBJ databases">
        <title>Draft assemblies of triclosan tolerant bacteria isolated from returned activated sludge.</title>
        <authorList>
            <person name="Van Hamelsveld S."/>
        </authorList>
    </citation>
    <scope>NUCLEOTIDE SEQUENCE [LARGE SCALE GENOMIC DNA]</scope>
    <source>
        <strain evidence="6 7">GW210010_S58</strain>
    </source>
</reference>
<dbReference type="InterPro" id="IPR047575">
    <property type="entry name" value="Sm"/>
</dbReference>
<dbReference type="CDD" id="cd01716">
    <property type="entry name" value="Hfq"/>
    <property type="match status" value="1"/>
</dbReference>
<feature type="compositionally biased region" description="Basic and acidic residues" evidence="4">
    <location>
        <begin position="71"/>
        <end position="81"/>
    </location>
</feature>
<feature type="domain" description="Sm" evidence="5">
    <location>
        <begin position="10"/>
        <end position="70"/>
    </location>
</feature>
<dbReference type="EMBL" id="JARJLM010000378">
    <property type="protein sequence ID" value="MDF3835698.1"/>
    <property type="molecule type" value="Genomic_DNA"/>
</dbReference>
<dbReference type="Proteomes" id="UP001216674">
    <property type="component" value="Unassembled WGS sequence"/>
</dbReference>
<evidence type="ECO:0000256" key="1">
    <source>
        <dbReference type="ARBA" id="ARBA00022884"/>
    </source>
</evidence>
<evidence type="ECO:0000259" key="5">
    <source>
        <dbReference type="PROSITE" id="PS52002"/>
    </source>
</evidence>
<keyword evidence="2 3" id="KW-0346">Stress response</keyword>
<keyword evidence="7" id="KW-1185">Reference proteome</keyword>
<name>A0ABT6ASY1_9BURK</name>
<dbReference type="InterPro" id="IPR010920">
    <property type="entry name" value="LSM_dom_sf"/>
</dbReference>
<dbReference type="PROSITE" id="PS52002">
    <property type="entry name" value="SM"/>
    <property type="match status" value="1"/>
</dbReference>
<gene>
    <name evidence="3 6" type="primary">hfq</name>
    <name evidence="6" type="ORF">P3W85_22500</name>
</gene>
<dbReference type="NCBIfam" id="TIGR02383">
    <property type="entry name" value="Hfq"/>
    <property type="match status" value="1"/>
</dbReference>
<feature type="region of interest" description="Disordered" evidence="4">
    <location>
        <begin position="71"/>
        <end position="108"/>
    </location>
</feature>
<dbReference type="HAMAP" id="MF_00436">
    <property type="entry name" value="Hfq"/>
    <property type="match status" value="1"/>
</dbReference>
<comment type="caution">
    <text evidence="6">The sequence shown here is derived from an EMBL/GenBank/DDBJ whole genome shotgun (WGS) entry which is preliminary data.</text>
</comment>
<proteinExistence type="inferred from homology"/>
<comment type="function">
    <text evidence="3">RNA chaperone that binds small regulatory RNA (sRNAs) and mRNAs to facilitate mRNA translational regulation in response to envelope stress, environmental stress and changes in metabolite concentrations. Also binds with high specificity to tRNAs.</text>
</comment>
<sequence>MQFEDSTPQNCFLNTVRKDKECVQVYLVNGVKLVGSIASFDQYVVMLSTPAGMQTIYKHAISTIQSDMGARDARSGIRSEHTSFGSDSRGPTVVTRKRRPMAAGRNDA</sequence>
<dbReference type="SUPFAM" id="SSF50182">
    <property type="entry name" value="Sm-like ribonucleoproteins"/>
    <property type="match status" value="1"/>
</dbReference>
<dbReference type="Pfam" id="PF17209">
    <property type="entry name" value="Hfq"/>
    <property type="match status" value="1"/>
</dbReference>
<dbReference type="InterPro" id="IPR005001">
    <property type="entry name" value="Hfq"/>
</dbReference>
<evidence type="ECO:0000313" key="6">
    <source>
        <dbReference type="EMBL" id="MDF3835698.1"/>
    </source>
</evidence>
<evidence type="ECO:0000313" key="7">
    <source>
        <dbReference type="Proteomes" id="UP001216674"/>
    </source>
</evidence>
<accession>A0ABT6ASY1</accession>
<comment type="similarity">
    <text evidence="3">Belongs to the Hfq family.</text>
</comment>
<dbReference type="RefSeq" id="WP_276266408.1">
    <property type="nucleotide sequence ID" value="NZ_JARJLM010000378.1"/>
</dbReference>
<protein>
    <recommendedName>
        <fullName evidence="3">RNA-binding protein Hfq</fullName>
    </recommendedName>
</protein>
<evidence type="ECO:0000256" key="2">
    <source>
        <dbReference type="ARBA" id="ARBA00023016"/>
    </source>
</evidence>
<dbReference type="PANTHER" id="PTHR34772:SF1">
    <property type="entry name" value="RNA-BINDING PROTEIN HFQ"/>
    <property type="match status" value="1"/>
</dbReference>
<organism evidence="6 7">
    <name type="scientific">Cupriavidus basilensis</name>
    <dbReference type="NCBI Taxonomy" id="68895"/>
    <lineage>
        <taxon>Bacteria</taxon>
        <taxon>Pseudomonadati</taxon>
        <taxon>Pseudomonadota</taxon>
        <taxon>Betaproteobacteria</taxon>
        <taxon>Burkholderiales</taxon>
        <taxon>Burkholderiaceae</taxon>
        <taxon>Cupriavidus</taxon>
    </lineage>
</organism>
<evidence type="ECO:0000256" key="4">
    <source>
        <dbReference type="SAM" id="MobiDB-lite"/>
    </source>
</evidence>
<dbReference type="Gene3D" id="2.30.30.100">
    <property type="match status" value="1"/>
</dbReference>
<keyword evidence="1 3" id="KW-0694">RNA-binding</keyword>
<evidence type="ECO:0000256" key="3">
    <source>
        <dbReference type="HAMAP-Rule" id="MF_00436"/>
    </source>
</evidence>
<comment type="subunit">
    <text evidence="3">Homohexamer.</text>
</comment>